<feature type="compositionally biased region" description="Basic and acidic residues" evidence="6">
    <location>
        <begin position="168"/>
        <end position="178"/>
    </location>
</feature>
<feature type="compositionally biased region" description="Basic and acidic residues" evidence="6">
    <location>
        <begin position="1"/>
        <end position="14"/>
    </location>
</feature>
<feature type="compositionally biased region" description="Acidic residues" evidence="6">
    <location>
        <begin position="240"/>
        <end position="257"/>
    </location>
</feature>
<evidence type="ECO:0000256" key="2">
    <source>
        <dbReference type="ARBA" id="ARBA00022723"/>
    </source>
</evidence>
<evidence type="ECO:0000256" key="6">
    <source>
        <dbReference type="SAM" id="MobiDB-lite"/>
    </source>
</evidence>
<dbReference type="PANTHER" id="PTHR13278:SF0">
    <property type="entry name" value="ZINC FINGER PROTEIN 830"/>
    <property type="match status" value="1"/>
</dbReference>
<gene>
    <name evidence="7" type="ORF">IWX90DRAFT_482762</name>
</gene>
<comment type="caution">
    <text evidence="7">The sequence shown here is derived from an EMBL/GenBank/DDBJ whole genome shotgun (WGS) entry which is preliminary data.</text>
</comment>
<evidence type="ECO:0000256" key="4">
    <source>
        <dbReference type="ARBA" id="ARBA00022833"/>
    </source>
</evidence>
<keyword evidence="8" id="KW-1185">Reference proteome</keyword>
<dbReference type="EMBL" id="JBBWUH010000001">
    <property type="protein sequence ID" value="KAK8177796.1"/>
    <property type="molecule type" value="Genomic_DNA"/>
</dbReference>
<comment type="subcellular location">
    <subcellularLocation>
        <location evidence="1">Nucleus</location>
    </subcellularLocation>
</comment>
<sequence length="264" mass="29553">MADVRSMLRAERAARSQPQQTRKPAKTAPPPASAASKKRKPEPADDQVEEAARKRTKGPTSEVLPQGFFDDGVSRHDESGEQDLSVEANEPAAPSQPAPNAAAPQPATQDAQPTASAEVDEDEWAAFEREVAASPPPERSRLAAINAAATIETKPMTAEELSAQARQDQSKQRSKREEELEAEKEDAIRHLEEEFDEMDELEQRVRRLREQREALRRTTEHGSEDATRTAVEPDPANQKDEEDEDEDDEEDDFDDFDDWRFRGP</sequence>
<feature type="compositionally biased region" description="Basic and acidic residues" evidence="6">
    <location>
        <begin position="201"/>
        <end position="227"/>
    </location>
</feature>
<evidence type="ECO:0000256" key="1">
    <source>
        <dbReference type="ARBA" id="ARBA00004123"/>
    </source>
</evidence>
<protein>
    <submittedName>
        <fullName evidence="7">Uncharacterized protein</fullName>
    </submittedName>
</protein>
<feature type="region of interest" description="Disordered" evidence="6">
    <location>
        <begin position="1"/>
        <end position="264"/>
    </location>
</feature>
<evidence type="ECO:0000256" key="3">
    <source>
        <dbReference type="ARBA" id="ARBA00022771"/>
    </source>
</evidence>
<keyword evidence="2" id="KW-0479">Metal-binding</keyword>
<reference evidence="7 8" key="1">
    <citation type="journal article" date="2022" name="G3 (Bethesda)">
        <title>Enemy or ally: a genomic approach to elucidate the lifestyle of Phyllosticta citrichinaensis.</title>
        <authorList>
            <person name="Buijs V.A."/>
            <person name="Groenewald J.Z."/>
            <person name="Haridas S."/>
            <person name="LaButti K.M."/>
            <person name="Lipzen A."/>
            <person name="Martin F.M."/>
            <person name="Barry K."/>
            <person name="Grigoriev I.V."/>
            <person name="Crous P.W."/>
            <person name="Seidl M.F."/>
        </authorList>
    </citation>
    <scope>NUCLEOTIDE SEQUENCE [LARGE SCALE GENOMIC DNA]</scope>
    <source>
        <strain evidence="7 8">CBS 129764</strain>
    </source>
</reference>
<keyword evidence="3" id="KW-0863">Zinc-finger</keyword>
<proteinExistence type="predicted"/>
<evidence type="ECO:0000313" key="8">
    <source>
        <dbReference type="Proteomes" id="UP001456524"/>
    </source>
</evidence>
<organism evidence="7 8">
    <name type="scientific">Phyllosticta citrichinensis</name>
    <dbReference type="NCBI Taxonomy" id="1130410"/>
    <lineage>
        <taxon>Eukaryota</taxon>
        <taxon>Fungi</taxon>
        <taxon>Dikarya</taxon>
        <taxon>Ascomycota</taxon>
        <taxon>Pezizomycotina</taxon>
        <taxon>Dothideomycetes</taxon>
        <taxon>Dothideomycetes incertae sedis</taxon>
        <taxon>Botryosphaeriales</taxon>
        <taxon>Phyllostictaceae</taxon>
        <taxon>Phyllosticta</taxon>
    </lineage>
</organism>
<dbReference type="PANTHER" id="PTHR13278">
    <property type="entry name" value="ZINC FINGER PROTEIN 830"/>
    <property type="match status" value="1"/>
</dbReference>
<dbReference type="InterPro" id="IPR040050">
    <property type="entry name" value="ZNF830-like"/>
</dbReference>
<keyword evidence="4" id="KW-0862">Zinc</keyword>
<evidence type="ECO:0000256" key="5">
    <source>
        <dbReference type="ARBA" id="ARBA00023242"/>
    </source>
</evidence>
<dbReference type="Proteomes" id="UP001456524">
    <property type="component" value="Unassembled WGS sequence"/>
</dbReference>
<feature type="compositionally biased region" description="Low complexity" evidence="6">
    <location>
        <begin position="87"/>
        <end position="117"/>
    </location>
</feature>
<evidence type="ECO:0000313" key="7">
    <source>
        <dbReference type="EMBL" id="KAK8177796.1"/>
    </source>
</evidence>
<name>A0ABR1Y838_9PEZI</name>
<keyword evidence="5" id="KW-0539">Nucleus</keyword>
<accession>A0ABR1Y838</accession>